<dbReference type="Pfam" id="PF00550">
    <property type="entry name" value="PP-binding"/>
    <property type="match status" value="2"/>
</dbReference>
<accession>J8AFM5</accession>
<dbReference type="GO" id="GO:0005737">
    <property type="term" value="C:cytoplasm"/>
    <property type="evidence" value="ECO:0007669"/>
    <property type="project" value="UniProtKB-SubCell"/>
</dbReference>
<dbReference type="PROSITE" id="PS50075">
    <property type="entry name" value="CARRIER"/>
    <property type="match status" value="2"/>
</dbReference>
<organism evidence="15 16">
    <name type="scientific">Bacillus cereus BAG5X1-1</name>
    <dbReference type="NCBI Taxonomy" id="1053189"/>
    <lineage>
        <taxon>Bacteria</taxon>
        <taxon>Bacillati</taxon>
        <taxon>Bacillota</taxon>
        <taxon>Bacilli</taxon>
        <taxon>Bacillales</taxon>
        <taxon>Bacillaceae</taxon>
        <taxon>Bacillus</taxon>
        <taxon>Bacillus cereus group</taxon>
    </lineage>
</organism>
<dbReference type="CDD" id="cd00833">
    <property type="entry name" value="PKS"/>
    <property type="match status" value="1"/>
</dbReference>
<feature type="domain" description="Ketosynthase family 3 (KS3)" evidence="14">
    <location>
        <begin position="352"/>
        <end position="791"/>
    </location>
</feature>
<dbReference type="HOGENOM" id="CLU_298904_0_0_9"/>
<keyword evidence="11" id="KW-0511">Multifunctional enzyme</keyword>
<dbReference type="InterPro" id="IPR009081">
    <property type="entry name" value="PP-bd_ACP"/>
</dbReference>
<dbReference type="Pfam" id="PF22336">
    <property type="entry name" value="RhiE-like_linker"/>
    <property type="match status" value="1"/>
</dbReference>
<dbReference type="GO" id="GO:0004312">
    <property type="term" value="F:fatty acid synthase activity"/>
    <property type="evidence" value="ECO:0007669"/>
    <property type="project" value="TreeGrafter"/>
</dbReference>
<keyword evidence="6" id="KW-0963">Cytoplasm</keyword>
<dbReference type="SUPFAM" id="SSF47336">
    <property type="entry name" value="ACP-like"/>
    <property type="match status" value="2"/>
</dbReference>
<feature type="domain" description="Carrier" evidence="13">
    <location>
        <begin position="219"/>
        <end position="295"/>
    </location>
</feature>
<evidence type="ECO:0000256" key="5">
    <source>
        <dbReference type="ARBA" id="ARBA00022450"/>
    </source>
</evidence>
<dbReference type="InterPro" id="IPR020841">
    <property type="entry name" value="PKS_Beta-ketoAc_synthase_dom"/>
</dbReference>
<dbReference type="Gene3D" id="1.10.1200.10">
    <property type="entry name" value="ACP-like"/>
    <property type="match status" value="2"/>
</dbReference>
<keyword evidence="7" id="KW-0597">Phosphoprotein</keyword>
<dbReference type="GO" id="GO:0005886">
    <property type="term" value="C:plasma membrane"/>
    <property type="evidence" value="ECO:0007669"/>
    <property type="project" value="TreeGrafter"/>
</dbReference>
<keyword evidence="12" id="KW-0012">Acyltransferase</keyword>
<dbReference type="InterPro" id="IPR054514">
    <property type="entry name" value="RhiE-like_linker"/>
</dbReference>
<dbReference type="InterPro" id="IPR014031">
    <property type="entry name" value="Ketoacyl_synth_C"/>
</dbReference>
<dbReference type="PROSITE" id="PS52004">
    <property type="entry name" value="KS3_2"/>
    <property type="match status" value="1"/>
</dbReference>
<dbReference type="FunFam" id="3.40.47.10:FF:000019">
    <property type="entry name" value="Polyketide synthase type I"/>
    <property type="match status" value="1"/>
</dbReference>
<comment type="pathway">
    <text evidence="4">Antibiotic biosynthesis; bacillaene biosynthesis.</text>
</comment>
<keyword evidence="9" id="KW-0677">Repeat</keyword>
<dbReference type="GO" id="GO:0071770">
    <property type="term" value="P:DIM/DIP cell wall layer assembly"/>
    <property type="evidence" value="ECO:0007669"/>
    <property type="project" value="TreeGrafter"/>
</dbReference>
<keyword evidence="8" id="KW-0808">Transferase</keyword>
<evidence type="ECO:0000313" key="15">
    <source>
        <dbReference type="EMBL" id="EJQ37419.1"/>
    </source>
</evidence>
<feature type="domain" description="Carrier" evidence="13">
    <location>
        <begin position="110"/>
        <end position="187"/>
    </location>
</feature>
<evidence type="ECO:0000259" key="14">
    <source>
        <dbReference type="PROSITE" id="PS52004"/>
    </source>
</evidence>
<evidence type="ECO:0000256" key="4">
    <source>
        <dbReference type="ARBA" id="ARBA00004789"/>
    </source>
</evidence>
<dbReference type="SMART" id="SM00825">
    <property type="entry name" value="PKS_KS"/>
    <property type="match status" value="1"/>
</dbReference>
<dbReference type="SMART" id="SM01294">
    <property type="entry name" value="PKS_PP_betabranch"/>
    <property type="match status" value="1"/>
</dbReference>
<dbReference type="Gene3D" id="1.10.1240.100">
    <property type="match status" value="1"/>
</dbReference>
<evidence type="ECO:0000256" key="10">
    <source>
        <dbReference type="ARBA" id="ARBA00022857"/>
    </source>
</evidence>
<dbReference type="InterPro" id="IPR014030">
    <property type="entry name" value="Ketoacyl_synth_N"/>
</dbReference>
<dbReference type="FunFam" id="1.10.1200.10:FF:000019">
    <property type="entry name" value="Phenolpthiocerol synthesis type-I polyketide synthase PPSA"/>
    <property type="match status" value="1"/>
</dbReference>
<comment type="cofactor">
    <cofactor evidence="1">
        <name>pantetheine 4'-phosphate</name>
        <dbReference type="ChEBI" id="CHEBI:47942"/>
    </cofactor>
</comment>
<evidence type="ECO:0008006" key="17">
    <source>
        <dbReference type="Google" id="ProtNLM"/>
    </source>
</evidence>
<dbReference type="GO" id="GO:0031177">
    <property type="term" value="F:phosphopantetheine binding"/>
    <property type="evidence" value="ECO:0007669"/>
    <property type="project" value="InterPro"/>
</dbReference>
<evidence type="ECO:0000313" key="16">
    <source>
        <dbReference type="Proteomes" id="UP000006600"/>
    </source>
</evidence>
<dbReference type="GO" id="GO:0006633">
    <property type="term" value="P:fatty acid biosynthetic process"/>
    <property type="evidence" value="ECO:0007669"/>
    <property type="project" value="TreeGrafter"/>
</dbReference>
<proteinExistence type="predicted"/>
<feature type="non-terminal residue" evidence="15">
    <location>
        <position position="1"/>
    </location>
</feature>
<dbReference type="Proteomes" id="UP000006600">
    <property type="component" value="Unassembled WGS sequence"/>
</dbReference>
<dbReference type="InterPro" id="IPR016039">
    <property type="entry name" value="Thiolase-like"/>
</dbReference>
<evidence type="ECO:0000256" key="9">
    <source>
        <dbReference type="ARBA" id="ARBA00022737"/>
    </source>
</evidence>
<dbReference type="InterPro" id="IPR036736">
    <property type="entry name" value="ACP-like_sf"/>
</dbReference>
<evidence type="ECO:0000256" key="7">
    <source>
        <dbReference type="ARBA" id="ARBA00022553"/>
    </source>
</evidence>
<dbReference type="Pfam" id="PF02801">
    <property type="entry name" value="Ketoacyl-synt_C"/>
    <property type="match status" value="1"/>
</dbReference>
<dbReference type="InterPro" id="IPR050091">
    <property type="entry name" value="PKS_NRPS_Biosynth_Enz"/>
</dbReference>
<name>J8AFM5_BACCE</name>
<sequence>YAKYRNALVAAKKRKGQTLSLNWPLWKEGGMRVDKETEKMMMRSMEMDTMQTSTGVEAFYQGLSSRNSQVMVMEGDTIRIKDKLFTKVPPSIPTEYEIISDSIKEIDVNSLLDKVQASLTQTVSQLLKVRVEDIDVDAEWKEIGFDQFVLSEFINIVNEEYGFELTPNVVLEHLTLRSFIAYLVEEHKNIFVEQFQLEMAKTSVIQKEEKVDLAIPQDVLWEKAIHYFKRIFSSVIKLPAHKIETDVPLEKYGIDSIMVMKLNNELEKVFGSLSKTLLFEYQNIQDLTGYFLKSYQKELIELLEVRKMVSKTTGNTQVSLEMESGKSILNSDRRSRFIPVRVEKQQEKIVEDTDIAIIGVSGRYPEARDLSEFWKNLRDGKDCITEIPKDRWDHSLYFDENKDIKGKTYGKWGGFLEGVDQFDPLFFNISPREAEMMDPQERLFLQCVYETLEDAGYTRETLMLNDECAWKGNVGVFAGVMYEEYQLYGAQKQIQGKPIALGGSPSSIANRVSYFFNFHGPSLAIDTMCSSSLTAIHLACQSLQRGECEMTIAGGVNVSIHPNKYLLLSQGKFISSKGRCESFGEGGDGYVPGEGVGAVLLKPLSKAIADGDHIYGIIKGTAINHGGKTNGYTVPNPNAQANVIGRAFKEAGIDPRTVSYIEAHGTGTALGDPIEITGLTKTFQEYTQDKQFCAIGSAKSNIGHCESAAGIAGVTKILLQLKHKQLVPSLHSKVLNPNIDFSNTPFVVQQELAEWERPVLEINGGTKEYPRIAGISSFGAGGSNAHVVIEEYIPEDKGKSQVTINSQNPAIIVLSAKNKERLKEKAQNLLTEIQNQAFSDSSLVDIAYTLQVGREAMEERFAFIVGSMKELEEKLQNFVEGEEEIPDLYRGQVKRNKEMVSMFIDEDLQTAIDTWITKRKYAKLLDLWIKGLDLDWSKFYSNQKPRRISLPTYPFARDQYWISKTEQIKENSVKTTSHSGFLHPLLHQNTLNLSDSLGASQTHS</sequence>
<dbReference type="Gene3D" id="3.40.50.720">
    <property type="entry name" value="NAD(P)-binding Rossmann-like Domain"/>
    <property type="match status" value="1"/>
</dbReference>
<dbReference type="PANTHER" id="PTHR43775">
    <property type="entry name" value="FATTY ACID SYNTHASE"/>
    <property type="match status" value="1"/>
</dbReference>
<gene>
    <name evidence="15" type="ORF">IEE_05227</name>
</gene>
<comment type="caution">
    <text evidence="15">The sequence shown here is derived from an EMBL/GenBank/DDBJ whole genome shotgun (WGS) entry which is preliminary data.</text>
</comment>
<keyword evidence="10" id="KW-0521">NADP</keyword>
<evidence type="ECO:0000256" key="11">
    <source>
        <dbReference type="ARBA" id="ARBA00023268"/>
    </source>
</evidence>
<reference evidence="15 16" key="1">
    <citation type="submission" date="2012-04" db="EMBL/GenBank/DDBJ databases">
        <title>The Genome Sequence of Bacillus cereus BAG5X1-1.</title>
        <authorList>
            <consortium name="The Broad Institute Genome Sequencing Platform"/>
            <consortium name="The Broad Institute Genome Sequencing Center for Infectious Disease"/>
            <person name="Feldgarden M."/>
            <person name="Van der Auwera G.A."/>
            <person name="Mahillon J."/>
            <person name="Duprez V."/>
            <person name="Timmery S."/>
            <person name="Mattelet C."/>
            <person name="Dierick K."/>
            <person name="Sun M."/>
            <person name="Yu Z."/>
            <person name="Zhu L."/>
            <person name="Hu X."/>
            <person name="Shank E.B."/>
            <person name="Swiecicka I."/>
            <person name="Hansen B.M."/>
            <person name="Andrup L."/>
            <person name="Young S.K."/>
            <person name="Zeng Q."/>
            <person name="Gargeya S."/>
            <person name="Fitzgerald M."/>
            <person name="Haas B."/>
            <person name="Abouelleil A."/>
            <person name="Alvarado L."/>
            <person name="Arachchi H.M."/>
            <person name="Berlin A."/>
            <person name="Chapman S.B."/>
            <person name="Goldberg J."/>
            <person name="Griggs A."/>
            <person name="Gujja S."/>
            <person name="Hansen M."/>
            <person name="Howarth C."/>
            <person name="Imamovic A."/>
            <person name="Larimer J."/>
            <person name="McCowen C."/>
            <person name="Montmayeur A."/>
            <person name="Murphy C."/>
            <person name="Neiman D."/>
            <person name="Pearson M."/>
            <person name="Priest M."/>
            <person name="Roberts A."/>
            <person name="Saif S."/>
            <person name="Shea T."/>
            <person name="Sisk P."/>
            <person name="Sykes S."/>
            <person name="Wortman J."/>
            <person name="Nusbaum C."/>
            <person name="Birren B."/>
        </authorList>
    </citation>
    <scope>NUCLEOTIDE SEQUENCE [LARGE SCALE GENOMIC DNA]</scope>
    <source>
        <strain evidence="15 16">BAG5X1-1</strain>
    </source>
</reference>
<comment type="subcellular location">
    <subcellularLocation>
        <location evidence="3">Cytoplasm</location>
    </subcellularLocation>
</comment>
<evidence type="ECO:0000256" key="6">
    <source>
        <dbReference type="ARBA" id="ARBA00022490"/>
    </source>
</evidence>
<dbReference type="AlphaFoldDB" id="J8AFM5"/>
<evidence type="ECO:0000256" key="2">
    <source>
        <dbReference type="ARBA" id="ARBA00003299"/>
    </source>
</evidence>
<protein>
    <recommendedName>
        <fullName evidence="17">Carrier domain-containing protein</fullName>
    </recommendedName>
</protein>
<keyword evidence="5" id="KW-0596">Phosphopantetheine</keyword>
<dbReference type="Gene3D" id="3.40.47.10">
    <property type="match status" value="1"/>
</dbReference>
<evidence type="ECO:0000256" key="3">
    <source>
        <dbReference type="ARBA" id="ARBA00004496"/>
    </source>
</evidence>
<dbReference type="EMBL" id="AHDJ01000066">
    <property type="protein sequence ID" value="EJQ37419.1"/>
    <property type="molecule type" value="Genomic_DNA"/>
</dbReference>
<evidence type="ECO:0000256" key="8">
    <source>
        <dbReference type="ARBA" id="ARBA00022679"/>
    </source>
</evidence>
<dbReference type="PANTHER" id="PTHR43775:SF37">
    <property type="entry name" value="SI:DKEY-61P9.11"/>
    <property type="match status" value="1"/>
</dbReference>
<comment type="function">
    <text evidence="2">Involved in some intermediate steps for the synthesis of the antibiotic polyketide bacillaene which is involved in secondary metabolism.</text>
</comment>
<dbReference type="SUPFAM" id="SSF53901">
    <property type="entry name" value="Thiolase-like"/>
    <property type="match status" value="1"/>
</dbReference>
<evidence type="ECO:0000256" key="12">
    <source>
        <dbReference type="ARBA" id="ARBA00023315"/>
    </source>
</evidence>
<evidence type="ECO:0000256" key="1">
    <source>
        <dbReference type="ARBA" id="ARBA00001957"/>
    </source>
</evidence>
<dbReference type="InterPro" id="IPR020806">
    <property type="entry name" value="PKS_PP-bd"/>
</dbReference>
<dbReference type="PATRIC" id="fig|1053189.3.peg.5328"/>
<dbReference type="Pfam" id="PF00109">
    <property type="entry name" value="ketoacyl-synt"/>
    <property type="match status" value="1"/>
</dbReference>
<evidence type="ECO:0000259" key="13">
    <source>
        <dbReference type="PROSITE" id="PS50075"/>
    </source>
</evidence>
<dbReference type="SMART" id="SM00823">
    <property type="entry name" value="PKS_PP"/>
    <property type="match status" value="2"/>
</dbReference>